<organism evidence="2 3">
    <name type="scientific">Sporosarcina highlanderae</name>
    <dbReference type="NCBI Taxonomy" id="3035916"/>
    <lineage>
        <taxon>Bacteria</taxon>
        <taxon>Bacillati</taxon>
        <taxon>Bacillota</taxon>
        <taxon>Bacilli</taxon>
        <taxon>Bacillales</taxon>
        <taxon>Caryophanaceae</taxon>
        <taxon>Sporosarcina</taxon>
    </lineage>
</organism>
<evidence type="ECO:0000259" key="1">
    <source>
        <dbReference type="Pfam" id="PF03819"/>
    </source>
</evidence>
<dbReference type="Pfam" id="PF03819">
    <property type="entry name" value="MazG"/>
    <property type="match status" value="1"/>
</dbReference>
<dbReference type="InterPro" id="IPR011379">
    <property type="entry name" value="MazG-related_GP37"/>
</dbReference>
<evidence type="ECO:0000313" key="3">
    <source>
        <dbReference type="Proteomes" id="UP001175097"/>
    </source>
</evidence>
<gene>
    <name evidence="2" type="ORF">P5G49_16890</name>
</gene>
<reference evidence="2" key="1">
    <citation type="submission" date="2023-03" db="EMBL/GenBank/DDBJ databases">
        <title>MT1 and MT2 Draft Genomes of Novel Species.</title>
        <authorList>
            <person name="Venkateswaran K."/>
        </authorList>
    </citation>
    <scope>NUCLEOTIDE SEQUENCE</scope>
    <source>
        <strain evidence="2">F6_3S_P_2</strain>
    </source>
</reference>
<comment type="caution">
    <text evidence="2">The sequence shown here is derived from an EMBL/GenBank/DDBJ whole genome shotgun (WGS) entry which is preliminary data.</text>
</comment>
<name>A0ABT8JVD9_9BACL</name>
<keyword evidence="3" id="KW-1185">Reference proteome</keyword>
<sequence>MNISEYQKLSERTLPDYVGDLKGSVSNYSMGLAGESGEVIDILKKSFHHDHNLDLYAVEEELGDVLHYIAGITTMLGLSLESIATANIEKLRQRYPKGFSAHDSINRKV</sequence>
<dbReference type="PIRSF" id="PIRSF006639">
    <property type="entry name" value="UCP006639_pph"/>
    <property type="match status" value="1"/>
</dbReference>
<dbReference type="InterPro" id="IPR004518">
    <property type="entry name" value="MazG-like_dom"/>
</dbReference>
<dbReference type="Gene3D" id="1.10.287.1080">
    <property type="entry name" value="MazG-like"/>
    <property type="match status" value="1"/>
</dbReference>
<dbReference type="SUPFAM" id="SSF101386">
    <property type="entry name" value="all-alpha NTP pyrophosphatases"/>
    <property type="match status" value="1"/>
</dbReference>
<feature type="domain" description="NTP pyrophosphohydrolase MazG-like" evidence="1">
    <location>
        <begin position="28"/>
        <end position="99"/>
    </location>
</feature>
<dbReference type="Proteomes" id="UP001175097">
    <property type="component" value="Unassembled WGS sequence"/>
</dbReference>
<protein>
    <submittedName>
        <fullName evidence="2">Nucleoside triphosphate pyrophosphohydrolase family protein</fullName>
    </submittedName>
</protein>
<accession>A0ABT8JVD9</accession>
<dbReference type="EMBL" id="JAROCC010000020">
    <property type="protein sequence ID" value="MDN4609141.1"/>
    <property type="molecule type" value="Genomic_DNA"/>
</dbReference>
<proteinExistence type="predicted"/>
<dbReference type="CDD" id="cd11541">
    <property type="entry name" value="NTP-PPase_u4"/>
    <property type="match status" value="1"/>
</dbReference>
<dbReference type="RefSeq" id="WP_301245737.1">
    <property type="nucleotide sequence ID" value="NZ_JAROCC010000020.1"/>
</dbReference>
<evidence type="ECO:0000313" key="2">
    <source>
        <dbReference type="EMBL" id="MDN4609141.1"/>
    </source>
</evidence>